<dbReference type="Gene3D" id="3.90.180.10">
    <property type="entry name" value="Medium-chain alcohol dehydrogenases, catalytic domain"/>
    <property type="match status" value="2"/>
</dbReference>
<evidence type="ECO:0000256" key="6">
    <source>
        <dbReference type="SAM" id="Phobius"/>
    </source>
</evidence>
<keyword evidence="6" id="KW-1133">Transmembrane helix</keyword>
<proteinExistence type="inferred from homology"/>
<evidence type="ECO:0000256" key="2">
    <source>
        <dbReference type="ARBA" id="ARBA00008072"/>
    </source>
</evidence>
<evidence type="ECO:0000313" key="7">
    <source>
        <dbReference type="EMBL" id="HGS86140.1"/>
    </source>
</evidence>
<dbReference type="GO" id="GO:0046872">
    <property type="term" value="F:metal ion binding"/>
    <property type="evidence" value="ECO:0007669"/>
    <property type="project" value="UniProtKB-KW"/>
</dbReference>
<dbReference type="SUPFAM" id="SSF51735">
    <property type="entry name" value="NAD(P)-binding Rossmann-fold domains"/>
    <property type="match status" value="1"/>
</dbReference>
<comment type="caution">
    <text evidence="7">The sequence shown here is derived from an EMBL/GenBank/DDBJ whole genome shotgun (WGS) entry which is preliminary data.</text>
</comment>
<keyword evidence="6" id="KW-0472">Membrane</keyword>
<dbReference type="AlphaFoldDB" id="A0A7C4KY67"/>
<evidence type="ECO:0000256" key="5">
    <source>
        <dbReference type="ARBA" id="ARBA00023002"/>
    </source>
</evidence>
<keyword evidence="6" id="KW-0812">Transmembrane</keyword>
<dbReference type="PANTHER" id="PTHR43350:SF19">
    <property type="entry name" value="D-GULOSIDE 3-DEHYDROGENASE"/>
    <property type="match status" value="1"/>
</dbReference>
<protein>
    <recommendedName>
        <fullName evidence="8">Oxidoreductase</fullName>
    </recommendedName>
</protein>
<evidence type="ECO:0000256" key="3">
    <source>
        <dbReference type="ARBA" id="ARBA00022723"/>
    </source>
</evidence>
<evidence type="ECO:0008006" key="8">
    <source>
        <dbReference type="Google" id="ProtNLM"/>
    </source>
</evidence>
<evidence type="ECO:0000256" key="4">
    <source>
        <dbReference type="ARBA" id="ARBA00022833"/>
    </source>
</evidence>
<accession>A0A7C4KY67</accession>
<feature type="transmembrane region" description="Helical" evidence="6">
    <location>
        <begin position="150"/>
        <end position="175"/>
    </location>
</feature>
<keyword evidence="5" id="KW-0560">Oxidoreductase</keyword>
<keyword evidence="3" id="KW-0479">Metal-binding</keyword>
<dbReference type="InterPro" id="IPR011032">
    <property type="entry name" value="GroES-like_sf"/>
</dbReference>
<dbReference type="SUPFAM" id="SSF50129">
    <property type="entry name" value="GroES-like"/>
    <property type="match status" value="1"/>
</dbReference>
<dbReference type="PANTHER" id="PTHR43350">
    <property type="entry name" value="NAD-DEPENDENT ALCOHOL DEHYDROGENASE"/>
    <property type="match status" value="1"/>
</dbReference>
<keyword evidence="4" id="KW-0862">Zinc</keyword>
<name>A0A7C4KY67_9CHLR</name>
<comment type="similarity">
    <text evidence="2">Belongs to the zinc-containing alcohol dehydrogenase family.</text>
</comment>
<evidence type="ECO:0000256" key="1">
    <source>
        <dbReference type="ARBA" id="ARBA00001947"/>
    </source>
</evidence>
<dbReference type="Gene3D" id="3.40.50.720">
    <property type="entry name" value="NAD(P)-binding Rossmann-like Domain"/>
    <property type="match status" value="1"/>
</dbReference>
<comment type="cofactor">
    <cofactor evidence="1">
        <name>Zn(2+)</name>
        <dbReference type="ChEBI" id="CHEBI:29105"/>
    </cofactor>
</comment>
<reference evidence="7" key="1">
    <citation type="journal article" date="2020" name="mSystems">
        <title>Genome- and Community-Level Interaction Insights into Carbon Utilization and Element Cycling Functions of Hydrothermarchaeota in Hydrothermal Sediment.</title>
        <authorList>
            <person name="Zhou Z."/>
            <person name="Liu Y."/>
            <person name="Xu W."/>
            <person name="Pan J."/>
            <person name="Luo Z.H."/>
            <person name="Li M."/>
        </authorList>
    </citation>
    <scope>NUCLEOTIDE SEQUENCE [LARGE SCALE GENOMIC DNA]</scope>
    <source>
        <strain evidence="7">SpSt-556</strain>
    </source>
</reference>
<dbReference type="EMBL" id="DSXR01000014">
    <property type="protein sequence ID" value="HGS86140.1"/>
    <property type="molecule type" value="Genomic_DNA"/>
</dbReference>
<dbReference type="GO" id="GO:0016491">
    <property type="term" value="F:oxidoreductase activity"/>
    <property type="evidence" value="ECO:0007669"/>
    <property type="project" value="UniProtKB-KW"/>
</dbReference>
<sequence>MKRQVLVHRGVRKIEIIEEECPPPAEDEVLIQTRFSGISAGTEAMIYQGLFPDQLALDENLPALAGEFKYPFRYGYCCIGQIVDIGKNIQPTWRGKRVFAFYPHASHFSVPLSSLIPLPDTLRDEDAVFLPNMETAVNFLQDGRPILGEAVIVFGLGMVGLLTCALLGQFPLGFLGGADLFPQRRQIALSLGADIALNPAEFSQPGSLRRAFISAGLPHGGADLVYELSGVPDAINQAIEVCGFYSRILIGSWYGKKIAAVDFGGHFHRNRIGIFSSQVSRIDPSLSGRWDKQRRFEVVFEQLERIKPGNWISHLFPLSEANQVFDLLVDSPHEVLQAVFSYL</sequence>
<dbReference type="InterPro" id="IPR036291">
    <property type="entry name" value="NAD(P)-bd_dom_sf"/>
</dbReference>
<gene>
    <name evidence="7" type="ORF">ENT17_00810</name>
</gene>
<dbReference type="CDD" id="cd08255">
    <property type="entry name" value="2-desacetyl-2-hydroxyethyl_bacteriochlorophyllide_like"/>
    <property type="match status" value="1"/>
</dbReference>
<organism evidence="7">
    <name type="scientific">Bellilinea caldifistulae</name>
    <dbReference type="NCBI Taxonomy" id="360411"/>
    <lineage>
        <taxon>Bacteria</taxon>
        <taxon>Bacillati</taxon>
        <taxon>Chloroflexota</taxon>
        <taxon>Anaerolineae</taxon>
        <taxon>Anaerolineales</taxon>
        <taxon>Anaerolineaceae</taxon>
        <taxon>Bellilinea</taxon>
    </lineage>
</organism>